<feature type="region of interest" description="Disordered" evidence="1">
    <location>
        <begin position="37"/>
        <end position="61"/>
    </location>
</feature>
<dbReference type="EMBL" id="KZ987728">
    <property type="protein sequence ID" value="RKP15506.1"/>
    <property type="molecule type" value="Genomic_DNA"/>
</dbReference>
<accession>A0A4P9Y8K1</accession>
<gene>
    <name evidence="2" type="ORF">BJ684DRAFT_14262</name>
</gene>
<reference evidence="3" key="1">
    <citation type="journal article" date="2018" name="Nat. Microbiol.">
        <title>Leveraging single-cell genomics to expand the fungal tree of life.</title>
        <authorList>
            <person name="Ahrendt S.R."/>
            <person name="Quandt C.A."/>
            <person name="Ciobanu D."/>
            <person name="Clum A."/>
            <person name="Salamov A."/>
            <person name="Andreopoulos B."/>
            <person name="Cheng J.F."/>
            <person name="Woyke T."/>
            <person name="Pelin A."/>
            <person name="Henrissat B."/>
            <person name="Reynolds N.K."/>
            <person name="Benny G.L."/>
            <person name="Smith M.E."/>
            <person name="James T.Y."/>
            <person name="Grigoriev I.V."/>
        </authorList>
    </citation>
    <scope>NUCLEOTIDE SEQUENCE [LARGE SCALE GENOMIC DNA]</scope>
</reference>
<evidence type="ECO:0000313" key="2">
    <source>
        <dbReference type="EMBL" id="RKP15506.1"/>
    </source>
</evidence>
<proteinExistence type="predicted"/>
<dbReference type="InterPro" id="IPR036249">
    <property type="entry name" value="Thioredoxin-like_sf"/>
</dbReference>
<dbReference type="InterPro" id="IPR006660">
    <property type="entry name" value="Arsenate_reductase-like"/>
</dbReference>
<keyword evidence="3" id="KW-1185">Reference proteome</keyword>
<evidence type="ECO:0008006" key="4">
    <source>
        <dbReference type="Google" id="ProtNLM"/>
    </source>
</evidence>
<dbReference type="SUPFAM" id="SSF52833">
    <property type="entry name" value="Thioredoxin-like"/>
    <property type="match status" value="1"/>
</dbReference>
<dbReference type="PROSITE" id="PS51353">
    <property type="entry name" value="ARSC"/>
    <property type="match status" value="1"/>
</dbReference>
<dbReference type="Gene3D" id="3.40.30.10">
    <property type="entry name" value="Glutaredoxin"/>
    <property type="match status" value="1"/>
</dbReference>
<dbReference type="AlphaFoldDB" id="A0A4P9Y8K1"/>
<dbReference type="Proteomes" id="UP000267251">
    <property type="component" value="Unassembled WGS sequence"/>
</dbReference>
<name>A0A4P9Y8K1_9FUNG</name>
<evidence type="ECO:0000313" key="3">
    <source>
        <dbReference type="Proteomes" id="UP000267251"/>
    </source>
</evidence>
<organism evidence="2 3">
    <name type="scientific">Piptocephalis cylindrospora</name>
    <dbReference type="NCBI Taxonomy" id="1907219"/>
    <lineage>
        <taxon>Eukaryota</taxon>
        <taxon>Fungi</taxon>
        <taxon>Fungi incertae sedis</taxon>
        <taxon>Zoopagomycota</taxon>
        <taxon>Zoopagomycotina</taxon>
        <taxon>Zoopagomycetes</taxon>
        <taxon>Zoopagales</taxon>
        <taxon>Piptocephalidaceae</taxon>
        <taxon>Piptocephalis</taxon>
    </lineage>
</organism>
<protein>
    <recommendedName>
        <fullName evidence="4">Thioredoxin-like protein</fullName>
    </recommendedName>
</protein>
<dbReference type="OrthoDB" id="59229at2759"/>
<sequence>MSIPTLPKFPRLTIFHSARNPTSRAALSMLQRMGPKAEPTPFDVDVVGDSEEGASKTGTTATPTQLRSLIGYLGFSKEPYRILVPEAPKVPDSGVNEVVSLLKRQPKWLITPIVVDWAKGKAVIADPPEKAIPLTRNVGD</sequence>
<evidence type="ECO:0000256" key="1">
    <source>
        <dbReference type="SAM" id="MobiDB-lite"/>
    </source>
</evidence>